<keyword evidence="13" id="KW-0220">Diaminopimelate biosynthesis</keyword>
<dbReference type="InterPro" id="IPR001341">
    <property type="entry name" value="Asp_kinase"/>
</dbReference>
<comment type="function">
    <text evidence="1">Catalyzes the phosphorylation of the beta-carboxyl group of aspartic acid with ATP to yield 4-phospho-L-aspartate, which is involved in the branched biosynthetic pathway leading to the biosynthesis of amino acids lysine, threonine, isoleucine and methionine.</text>
</comment>
<dbReference type="Proteomes" id="UP001597024">
    <property type="component" value="Unassembled WGS sequence"/>
</dbReference>
<dbReference type="NCBIfam" id="TIGR00657">
    <property type="entry name" value="asp_kinases"/>
    <property type="match status" value="1"/>
</dbReference>
<dbReference type="Gene3D" id="3.40.1160.10">
    <property type="entry name" value="Acetylglutamate kinase-like"/>
    <property type="match status" value="1"/>
</dbReference>
<reference evidence="20" key="1">
    <citation type="journal article" date="2019" name="Int. J. Syst. Evol. Microbiol.">
        <title>The Global Catalogue of Microorganisms (GCM) 10K type strain sequencing project: providing services to taxonomists for standard genome sequencing and annotation.</title>
        <authorList>
            <consortium name="The Broad Institute Genomics Platform"/>
            <consortium name="The Broad Institute Genome Sequencing Center for Infectious Disease"/>
            <person name="Wu L."/>
            <person name="Ma J."/>
        </authorList>
    </citation>
    <scope>NUCLEOTIDE SEQUENCE [LARGE SCALE GENOMIC DNA]</scope>
    <source>
        <strain evidence="20">CCUG 62974</strain>
    </source>
</reference>
<comment type="pathway">
    <text evidence="4 17">Amino-acid biosynthesis; L-threonine biosynthesis; L-threonine from L-aspartate: step 1/5.</text>
</comment>
<dbReference type="PANTHER" id="PTHR21499:SF3">
    <property type="entry name" value="ASPARTOKINASE"/>
    <property type="match status" value="1"/>
</dbReference>
<dbReference type="PANTHER" id="PTHR21499">
    <property type="entry name" value="ASPARTATE KINASE"/>
    <property type="match status" value="1"/>
</dbReference>
<dbReference type="SUPFAM" id="SSF55021">
    <property type="entry name" value="ACT-like"/>
    <property type="match status" value="2"/>
</dbReference>
<dbReference type="PROSITE" id="PS00324">
    <property type="entry name" value="ASPARTOKINASE"/>
    <property type="match status" value="1"/>
</dbReference>
<protein>
    <recommendedName>
        <fullName evidence="7 16">Aspartokinase</fullName>
        <ecNumber evidence="6 16">2.7.2.4</ecNumber>
    </recommendedName>
</protein>
<dbReference type="InterPro" id="IPR002912">
    <property type="entry name" value="ACT_dom"/>
</dbReference>
<evidence type="ECO:0000256" key="11">
    <source>
        <dbReference type="ARBA" id="ARBA00022777"/>
    </source>
</evidence>
<evidence type="ECO:0000256" key="13">
    <source>
        <dbReference type="ARBA" id="ARBA00022915"/>
    </source>
</evidence>
<proteinExistence type="inferred from homology"/>
<dbReference type="InterPro" id="IPR045865">
    <property type="entry name" value="ACT-like_dom_sf"/>
</dbReference>
<dbReference type="EMBL" id="JBHTHX010000101">
    <property type="protein sequence ID" value="MFD0884007.1"/>
    <property type="molecule type" value="Genomic_DNA"/>
</dbReference>
<comment type="caution">
    <text evidence="19">The sequence shown here is derived from an EMBL/GenBank/DDBJ whole genome shotgun (WGS) entry which is preliminary data.</text>
</comment>
<keyword evidence="8 17" id="KW-0028">Amino-acid biosynthesis</keyword>
<dbReference type="InterPro" id="IPR018042">
    <property type="entry name" value="Aspartate_kinase_CS"/>
</dbReference>
<evidence type="ECO:0000313" key="19">
    <source>
        <dbReference type="EMBL" id="MFD0884007.1"/>
    </source>
</evidence>
<dbReference type="EC" id="2.7.2.4" evidence="6 16"/>
<evidence type="ECO:0000256" key="5">
    <source>
        <dbReference type="ARBA" id="ARBA00010122"/>
    </source>
</evidence>
<evidence type="ECO:0000256" key="2">
    <source>
        <dbReference type="ARBA" id="ARBA00004766"/>
    </source>
</evidence>
<keyword evidence="9 16" id="KW-0808">Transferase</keyword>
<comment type="pathway">
    <text evidence="2 17">Amino-acid biosynthesis; L-lysine biosynthesis via DAP pathway; (S)-tetrahydrodipicolinate from L-aspartate: step 1/4.</text>
</comment>
<dbReference type="PIRSF" id="PIRSF000726">
    <property type="entry name" value="Asp_kin"/>
    <property type="match status" value="1"/>
</dbReference>
<evidence type="ECO:0000256" key="1">
    <source>
        <dbReference type="ARBA" id="ARBA00002843"/>
    </source>
</evidence>
<organism evidence="19 20">
    <name type="scientific">Streptosporangium algeriense</name>
    <dbReference type="NCBI Taxonomy" id="1682748"/>
    <lineage>
        <taxon>Bacteria</taxon>
        <taxon>Bacillati</taxon>
        <taxon>Actinomycetota</taxon>
        <taxon>Actinomycetes</taxon>
        <taxon>Streptosporangiales</taxon>
        <taxon>Streptosporangiaceae</taxon>
        <taxon>Streptosporangium</taxon>
    </lineage>
</organism>
<keyword evidence="11 16" id="KW-0418">Kinase</keyword>
<dbReference type="GO" id="GO:0004072">
    <property type="term" value="F:aspartate kinase activity"/>
    <property type="evidence" value="ECO:0007669"/>
    <property type="project" value="UniProtKB-EC"/>
</dbReference>
<sequence length="424" mass="44509">MALVVQKYGGSSVADASCIKRVAQRIVATKKAGNDVVVIVSAMGDTTDELLDLAQQVSPLPPVRELDMLLTSGERISMALLAMAIANLGQEARSFTGSQAGVITDSSHGRARIIDVTPGRISEAIGAGQVAIVAGFQGVSQDTKDITTLGRGGSDTTAVALAAALEADVCEIYTDVDGVFTADPRIVPVARKIPKISYEEMMEMAACGAKILHLRCVEYARRFNLPIHVRSSFSTKEGTWVISDPDSEGTQMEQPIISGVAHDRSEAKITVVGVPDKVGEAATIFKTLADAEVNIDMIVQNVSAAATGRTDISFTLPTSDGSTALTALKKIQQNIGFETLLFDDQIGKVSLIGAGMRSHPGVTATFFAALADAGVNIEMISTSEIRISVIVGQDEVDAAVSAAHRAFNLDADQVEAVIYGGTGR</sequence>
<name>A0ABW3DM21_9ACTN</name>
<gene>
    <name evidence="19" type="ORF">ACFQ08_05490</name>
</gene>
<evidence type="ECO:0000256" key="15">
    <source>
        <dbReference type="ARBA" id="ARBA00047872"/>
    </source>
</evidence>
<keyword evidence="14" id="KW-0457">Lysine biosynthesis</keyword>
<evidence type="ECO:0000256" key="8">
    <source>
        <dbReference type="ARBA" id="ARBA00022605"/>
    </source>
</evidence>
<dbReference type="NCBIfam" id="NF005154">
    <property type="entry name" value="PRK06635.1-2"/>
    <property type="match status" value="1"/>
</dbReference>
<dbReference type="CDD" id="cd04913">
    <property type="entry name" value="ACT_AKii-LysC-BS-like_1"/>
    <property type="match status" value="1"/>
</dbReference>
<dbReference type="InterPro" id="IPR005260">
    <property type="entry name" value="Asp_kin_monofn"/>
</dbReference>
<dbReference type="Pfam" id="PF00696">
    <property type="entry name" value="AA_kinase"/>
    <property type="match status" value="1"/>
</dbReference>
<evidence type="ECO:0000256" key="17">
    <source>
        <dbReference type="RuleBase" id="RU004249"/>
    </source>
</evidence>
<dbReference type="Pfam" id="PF22468">
    <property type="entry name" value="ACT_9"/>
    <property type="match status" value="2"/>
</dbReference>
<keyword evidence="12" id="KW-0067">ATP-binding</keyword>
<evidence type="ECO:0000256" key="16">
    <source>
        <dbReference type="RuleBase" id="RU003448"/>
    </source>
</evidence>
<comment type="similarity">
    <text evidence="5 16">Belongs to the aspartokinase family.</text>
</comment>
<dbReference type="InterPro" id="IPR001048">
    <property type="entry name" value="Asp/Glu/Uridylate_kinase"/>
</dbReference>
<evidence type="ECO:0000256" key="3">
    <source>
        <dbReference type="ARBA" id="ARBA00004986"/>
    </source>
</evidence>
<dbReference type="SUPFAM" id="SSF53633">
    <property type="entry name" value="Carbamate kinase-like"/>
    <property type="match status" value="1"/>
</dbReference>
<comment type="pathway">
    <text evidence="3 17">Amino-acid biosynthesis; L-methionine biosynthesis via de novo pathway; L-homoserine from L-aspartate: step 1/3.</text>
</comment>
<dbReference type="Gene3D" id="3.30.2130.10">
    <property type="entry name" value="VC0802-like"/>
    <property type="match status" value="1"/>
</dbReference>
<dbReference type="PROSITE" id="PS51671">
    <property type="entry name" value="ACT"/>
    <property type="match status" value="1"/>
</dbReference>
<feature type="domain" description="ACT" evidence="18">
    <location>
        <begin position="269"/>
        <end position="354"/>
    </location>
</feature>
<accession>A0ABW3DM21</accession>
<evidence type="ECO:0000256" key="7">
    <source>
        <dbReference type="ARBA" id="ARBA00016273"/>
    </source>
</evidence>
<keyword evidence="20" id="KW-1185">Reference proteome</keyword>
<evidence type="ECO:0000256" key="6">
    <source>
        <dbReference type="ARBA" id="ARBA00013059"/>
    </source>
</evidence>
<keyword evidence="10" id="KW-0547">Nucleotide-binding</keyword>
<dbReference type="NCBIfam" id="NF005155">
    <property type="entry name" value="PRK06635.1-4"/>
    <property type="match status" value="1"/>
</dbReference>
<evidence type="ECO:0000256" key="14">
    <source>
        <dbReference type="ARBA" id="ARBA00023154"/>
    </source>
</evidence>
<comment type="catalytic activity">
    <reaction evidence="15 16">
        <text>L-aspartate + ATP = 4-phospho-L-aspartate + ADP</text>
        <dbReference type="Rhea" id="RHEA:23776"/>
        <dbReference type="ChEBI" id="CHEBI:29991"/>
        <dbReference type="ChEBI" id="CHEBI:30616"/>
        <dbReference type="ChEBI" id="CHEBI:57535"/>
        <dbReference type="ChEBI" id="CHEBI:456216"/>
        <dbReference type="EC" id="2.7.2.4"/>
    </reaction>
</comment>
<evidence type="ECO:0000256" key="12">
    <source>
        <dbReference type="ARBA" id="ARBA00022840"/>
    </source>
</evidence>
<dbReference type="InterPro" id="IPR054352">
    <property type="entry name" value="ACT_Aspartokinase"/>
</dbReference>
<dbReference type="NCBIfam" id="NF005153">
    <property type="entry name" value="PRK06635.1-1"/>
    <property type="match status" value="1"/>
</dbReference>
<evidence type="ECO:0000256" key="4">
    <source>
        <dbReference type="ARBA" id="ARBA00005139"/>
    </source>
</evidence>
<evidence type="ECO:0000259" key="18">
    <source>
        <dbReference type="PROSITE" id="PS51671"/>
    </source>
</evidence>
<dbReference type="NCBIfam" id="TIGR00656">
    <property type="entry name" value="asp_kin_monofn"/>
    <property type="match status" value="1"/>
</dbReference>
<dbReference type="CDD" id="cd04261">
    <property type="entry name" value="AAK_AKii-LysC-BS"/>
    <property type="match status" value="1"/>
</dbReference>
<evidence type="ECO:0000256" key="10">
    <source>
        <dbReference type="ARBA" id="ARBA00022741"/>
    </source>
</evidence>
<dbReference type="InterPro" id="IPR036393">
    <property type="entry name" value="AceGlu_kinase-like_sf"/>
</dbReference>
<dbReference type="InterPro" id="IPR041740">
    <property type="entry name" value="AKii-LysC-BS"/>
</dbReference>
<evidence type="ECO:0000313" key="20">
    <source>
        <dbReference type="Proteomes" id="UP001597024"/>
    </source>
</evidence>
<dbReference type="CDD" id="cd04923">
    <property type="entry name" value="ACT_AK-LysC-DapG-like_2"/>
    <property type="match status" value="1"/>
</dbReference>
<evidence type="ECO:0000256" key="9">
    <source>
        <dbReference type="ARBA" id="ARBA00022679"/>
    </source>
</evidence>